<evidence type="ECO:0000313" key="1">
    <source>
        <dbReference type="EMBL" id="AHZ09633.1"/>
    </source>
</evidence>
<reference evidence="2" key="1">
    <citation type="submission" date="2014-09" db="EMBL/GenBank/DDBJ databases">
        <authorList>
            <person name="Sauder A.B."/>
            <person name="McKenzie Q.R."/>
            <person name="Temple L.M."/>
            <person name="Alexis B.K."/>
            <person name="Al-Atrache Z."/>
            <person name="Lewis L.O."/>
            <person name="Loesser-Casey K.E."/>
            <person name="Mitchell K.J."/>
        </authorList>
    </citation>
    <scope>NUCLEOTIDE SEQUENCE [LARGE SCALE GENOMIC DNA]</scope>
</reference>
<sequence>MASEFVEAVAKIMSSVDLPPKGDKVRVTGTGDDDYLMVEVFGTQYGDLDNYEYNFIKVEKLKKQLETLGFHIEERYLAKLPVNVYKVNDCDWVAARCEGSAKKYYMEEILGVYEGDIAGVEDFNEYYEGEVPLTDTMCLGIDEVPLRDIQMYNFELAEVYSDKVVRVPFWYVLRDHIFEEPFVIASSEAW</sequence>
<dbReference type="Proteomes" id="UP000026902">
    <property type="component" value="Segment"/>
</dbReference>
<dbReference type="KEGG" id="vg:19526499"/>
<evidence type="ECO:0000313" key="2">
    <source>
        <dbReference type="Proteomes" id="UP000026902"/>
    </source>
</evidence>
<dbReference type="RefSeq" id="YP_009037099.1">
    <property type="nucleotide sequence ID" value="NC_024216.1"/>
</dbReference>
<proteinExistence type="predicted"/>
<dbReference type="EMBL" id="KJ489397">
    <property type="protein sequence ID" value="AHZ09633.1"/>
    <property type="molecule type" value="Genomic_DNA"/>
</dbReference>
<keyword evidence="2" id="KW-1185">Reference proteome</keyword>
<protein>
    <submittedName>
        <fullName evidence="1">Uncharacterized protein</fullName>
    </submittedName>
</protein>
<accession>A0A024B0Y2</accession>
<dbReference type="GeneID" id="19526499"/>
<organism evidence="1 2">
    <name type="scientific">Bacillus phage CAM003</name>
    <dbReference type="NCBI Taxonomy" id="1486657"/>
    <lineage>
        <taxon>Viruses</taxon>
        <taxon>Duplodnaviria</taxon>
        <taxon>Heunggongvirae</taxon>
        <taxon>Uroviricota</taxon>
        <taxon>Caudoviricetes</taxon>
        <taxon>Herelleviridae</taxon>
        <taxon>Bastillevirinae</taxon>
        <taxon>Bastillevirus</taxon>
        <taxon>Bastillevirus CAM003</taxon>
    </lineage>
</organism>
<name>A0A024B0Y2_9CAUD</name>